<evidence type="ECO:0000256" key="5">
    <source>
        <dbReference type="ARBA" id="ARBA00022989"/>
    </source>
</evidence>
<evidence type="ECO:0000256" key="3">
    <source>
        <dbReference type="ARBA" id="ARBA00022475"/>
    </source>
</evidence>
<feature type="transmembrane region" description="Helical" evidence="7">
    <location>
        <begin position="232"/>
        <end position="254"/>
    </location>
</feature>
<feature type="transmembrane region" description="Helical" evidence="7">
    <location>
        <begin position="447"/>
        <end position="467"/>
    </location>
</feature>
<feature type="transmembrane region" description="Helical" evidence="7">
    <location>
        <begin position="171"/>
        <end position="192"/>
    </location>
</feature>
<dbReference type="CDD" id="cd17321">
    <property type="entry name" value="MFS_MMR_MDR_like"/>
    <property type="match status" value="1"/>
</dbReference>
<dbReference type="InterPro" id="IPR011701">
    <property type="entry name" value="MFS"/>
</dbReference>
<dbReference type="PROSITE" id="PS00216">
    <property type="entry name" value="SUGAR_TRANSPORT_1"/>
    <property type="match status" value="1"/>
</dbReference>
<keyword evidence="3" id="KW-1003">Cell membrane</keyword>
<dbReference type="OrthoDB" id="3218494at2"/>
<feature type="transmembrane region" description="Helical" evidence="7">
    <location>
        <begin position="87"/>
        <end position="106"/>
    </location>
</feature>
<feature type="transmembrane region" description="Helical" evidence="7">
    <location>
        <begin position="20"/>
        <end position="43"/>
    </location>
</feature>
<proteinExistence type="predicted"/>
<organism evidence="9 10">
    <name type="scientific">Micromonospora pisi</name>
    <dbReference type="NCBI Taxonomy" id="589240"/>
    <lineage>
        <taxon>Bacteria</taxon>
        <taxon>Bacillati</taxon>
        <taxon>Actinomycetota</taxon>
        <taxon>Actinomycetes</taxon>
        <taxon>Micromonosporales</taxon>
        <taxon>Micromonosporaceae</taxon>
        <taxon>Micromonospora</taxon>
    </lineage>
</organism>
<evidence type="ECO:0000256" key="4">
    <source>
        <dbReference type="ARBA" id="ARBA00022692"/>
    </source>
</evidence>
<evidence type="ECO:0000313" key="9">
    <source>
        <dbReference type="EMBL" id="RKR90375.1"/>
    </source>
</evidence>
<evidence type="ECO:0000313" key="10">
    <source>
        <dbReference type="Proteomes" id="UP000277671"/>
    </source>
</evidence>
<feature type="transmembrane region" description="Helical" evidence="7">
    <location>
        <begin position="369"/>
        <end position="391"/>
    </location>
</feature>
<feature type="transmembrane region" description="Helical" evidence="7">
    <location>
        <begin position="403"/>
        <end position="427"/>
    </location>
</feature>
<comment type="subcellular location">
    <subcellularLocation>
        <location evidence="1">Cell membrane</location>
        <topology evidence="1">Multi-pass membrane protein</topology>
    </subcellularLocation>
</comment>
<dbReference type="Proteomes" id="UP000277671">
    <property type="component" value="Unassembled WGS sequence"/>
</dbReference>
<reference evidence="9 10" key="1">
    <citation type="submission" date="2018-10" db="EMBL/GenBank/DDBJ databases">
        <title>Sequencing the genomes of 1000 actinobacteria strains.</title>
        <authorList>
            <person name="Klenk H.-P."/>
        </authorList>
    </citation>
    <scope>NUCLEOTIDE SEQUENCE [LARGE SCALE GENOMIC DNA]</scope>
    <source>
        <strain evidence="9 10">DSM 45175</strain>
    </source>
</reference>
<evidence type="ECO:0000256" key="6">
    <source>
        <dbReference type="ARBA" id="ARBA00023136"/>
    </source>
</evidence>
<comment type="caution">
    <text evidence="9">The sequence shown here is derived from an EMBL/GenBank/DDBJ whole genome shotgun (WGS) entry which is preliminary data.</text>
</comment>
<dbReference type="PANTHER" id="PTHR42718:SF46">
    <property type="entry name" value="BLR6921 PROTEIN"/>
    <property type="match status" value="1"/>
</dbReference>
<evidence type="ECO:0000256" key="2">
    <source>
        <dbReference type="ARBA" id="ARBA00022448"/>
    </source>
</evidence>
<protein>
    <submittedName>
        <fullName evidence="9">EmrB/QacA subfamily drug resistance transporter</fullName>
    </submittedName>
</protein>
<evidence type="ECO:0000256" key="7">
    <source>
        <dbReference type="SAM" id="Phobius"/>
    </source>
</evidence>
<feature type="transmembrane region" description="Helical" evidence="7">
    <location>
        <begin position="112"/>
        <end position="134"/>
    </location>
</feature>
<dbReference type="SUPFAM" id="SSF103473">
    <property type="entry name" value="MFS general substrate transporter"/>
    <property type="match status" value="1"/>
</dbReference>
<dbReference type="InterPro" id="IPR005829">
    <property type="entry name" value="Sugar_transporter_CS"/>
</dbReference>
<dbReference type="AlphaFoldDB" id="A0A495JP19"/>
<keyword evidence="6 7" id="KW-0472">Membrane</keyword>
<keyword evidence="5 7" id="KW-1133">Transmembrane helix</keyword>
<dbReference type="PANTHER" id="PTHR42718">
    <property type="entry name" value="MAJOR FACILITATOR SUPERFAMILY MULTIDRUG TRANSPORTER MFSC"/>
    <property type="match status" value="1"/>
</dbReference>
<sequence>MSEAGLGSATTRQAERDPWVVFSLLAVAQFMVVLDAGIVYVALPSIMSDLGFSQTGLAWVMDAYMLAFGGFMLLAGRAADLLGRRRVLIVGLVVFAVASLACGVAEEAWQLIAARVVQGLGAAMVSPVALALITDIFKEGPDRYKAFGLFGGVGGLAGASGVLFGGLLTAVAWQLAFLINVPIIIAVLIAGLRMVPNHRPTATGGVDVVGAVVGTGGLCLLLYGVLRGGVEGWASVTTLLTFVVAVLLLAAFVIRQLRAPAPLIPRMLFRLRNVVLGNLGNATVGALMFGVFYVVSLFLQQVRGFSPLQAALLTAPISLALFLSSQVTIRMFGRLSPVDALAGGLAIQAVALGWWAAAIGPESQVFVTFVLPGMLWGFGMGAAIVAAFVVCTSGLHGAVQGAASGLVSTTLQVGGAAGVVVLSAVAHDVTTGGSAASALEALATGQSYALWTAAAIAVIGLPFVLWLRTSWRPPAPHHAPADEPRVPAEAA</sequence>
<feature type="transmembrane region" description="Helical" evidence="7">
    <location>
        <begin position="146"/>
        <end position="165"/>
    </location>
</feature>
<keyword evidence="10" id="KW-1185">Reference proteome</keyword>
<name>A0A495JP19_9ACTN</name>
<dbReference type="PROSITE" id="PS50850">
    <property type="entry name" value="MFS"/>
    <property type="match status" value="1"/>
</dbReference>
<dbReference type="InterPro" id="IPR036259">
    <property type="entry name" value="MFS_trans_sf"/>
</dbReference>
<dbReference type="Gene3D" id="1.20.1250.20">
    <property type="entry name" value="MFS general substrate transporter like domains"/>
    <property type="match status" value="1"/>
</dbReference>
<feature type="transmembrane region" description="Helical" evidence="7">
    <location>
        <begin position="335"/>
        <end position="357"/>
    </location>
</feature>
<keyword evidence="4 7" id="KW-0812">Transmembrane</keyword>
<dbReference type="PRINTS" id="PR01036">
    <property type="entry name" value="TCRTETB"/>
</dbReference>
<feature type="transmembrane region" description="Helical" evidence="7">
    <location>
        <begin position="55"/>
        <end position="75"/>
    </location>
</feature>
<keyword evidence="2" id="KW-0813">Transport</keyword>
<dbReference type="EMBL" id="RBKT01000001">
    <property type="protein sequence ID" value="RKR90375.1"/>
    <property type="molecule type" value="Genomic_DNA"/>
</dbReference>
<evidence type="ECO:0000256" key="1">
    <source>
        <dbReference type="ARBA" id="ARBA00004651"/>
    </source>
</evidence>
<feature type="domain" description="Major facilitator superfamily (MFS) profile" evidence="8">
    <location>
        <begin position="21"/>
        <end position="472"/>
    </location>
</feature>
<dbReference type="GO" id="GO:0005886">
    <property type="term" value="C:plasma membrane"/>
    <property type="evidence" value="ECO:0007669"/>
    <property type="project" value="UniProtKB-SubCell"/>
</dbReference>
<dbReference type="InterPro" id="IPR020846">
    <property type="entry name" value="MFS_dom"/>
</dbReference>
<feature type="transmembrane region" description="Helical" evidence="7">
    <location>
        <begin position="305"/>
        <end position="323"/>
    </location>
</feature>
<dbReference type="Pfam" id="PF07690">
    <property type="entry name" value="MFS_1"/>
    <property type="match status" value="1"/>
</dbReference>
<dbReference type="GO" id="GO:0022857">
    <property type="term" value="F:transmembrane transporter activity"/>
    <property type="evidence" value="ECO:0007669"/>
    <property type="project" value="InterPro"/>
</dbReference>
<gene>
    <name evidence="9" type="ORF">BDK92_4747</name>
</gene>
<evidence type="ECO:0000259" key="8">
    <source>
        <dbReference type="PROSITE" id="PS50850"/>
    </source>
</evidence>
<feature type="transmembrane region" description="Helical" evidence="7">
    <location>
        <begin position="275"/>
        <end position="299"/>
    </location>
</feature>
<dbReference type="RefSeq" id="WP_121158653.1">
    <property type="nucleotide sequence ID" value="NZ_RBKT01000001.1"/>
</dbReference>
<accession>A0A495JP19</accession>
<dbReference type="Gene3D" id="1.20.1720.10">
    <property type="entry name" value="Multidrug resistance protein D"/>
    <property type="match status" value="1"/>
</dbReference>
<feature type="transmembrane region" description="Helical" evidence="7">
    <location>
        <begin position="204"/>
        <end position="226"/>
    </location>
</feature>